<dbReference type="GO" id="GO:0000139">
    <property type="term" value="C:Golgi membrane"/>
    <property type="evidence" value="ECO:0007669"/>
    <property type="project" value="UniProtKB-SubCell"/>
</dbReference>
<sequence>KGVARVESSLTRARASIKRAASLPNSTHTNIYRHAPAFYRSYAEMEKRFKIFVYPEGEPPLVHWGPCRSIYSTEGLFIQQVELAGSPFVTSHPEEAHVFFLPFSVTMMVKFIYKPKIYEMPTVRVFVKDYIDGVAAKYSYWNRSLGADHFMLSCHDWGPITSVANPFLYNNSIRVLCNANSSEGFNPVKDASLPEMNLITEKYRFGGRPGLERSILAFFAGGEHGPVRPLLFKHWLGRDSDIQVHQYLPKGTKHDVHDTYLHYMNNTKYCLCPSGYEVASPRIVEAIYSECVPVIISDHYVLPFSDVLNWESFSVFVPPSQIPNLKNILQSIPIDTYVQMHNNVKQVQKHFLISQPPKKYDMFHMIIHSVWLRRLNIIVQK</sequence>
<keyword evidence="4" id="KW-0812">Transmembrane</keyword>
<gene>
    <name evidence="7" type="ORF">KI387_005699</name>
</gene>
<dbReference type="Proteomes" id="UP000824469">
    <property type="component" value="Unassembled WGS sequence"/>
</dbReference>
<organism evidence="7 8">
    <name type="scientific">Taxus chinensis</name>
    <name type="common">Chinese yew</name>
    <name type="synonym">Taxus wallichiana var. chinensis</name>
    <dbReference type="NCBI Taxonomy" id="29808"/>
    <lineage>
        <taxon>Eukaryota</taxon>
        <taxon>Viridiplantae</taxon>
        <taxon>Streptophyta</taxon>
        <taxon>Embryophyta</taxon>
        <taxon>Tracheophyta</taxon>
        <taxon>Spermatophyta</taxon>
        <taxon>Pinopsida</taxon>
        <taxon>Pinidae</taxon>
        <taxon>Conifers II</taxon>
        <taxon>Cupressales</taxon>
        <taxon>Taxaceae</taxon>
        <taxon>Taxus</taxon>
    </lineage>
</organism>
<protein>
    <recommendedName>
        <fullName evidence="6">Exostosin GT47 domain-containing protein</fullName>
    </recommendedName>
</protein>
<evidence type="ECO:0000256" key="1">
    <source>
        <dbReference type="ARBA" id="ARBA00004323"/>
    </source>
</evidence>
<evidence type="ECO:0000313" key="7">
    <source>
        <dbReference type="EMBL" id="KAH9325521.1"/>
    </source>
</evidence>
<dbReference type="OMA" id="FIYHMET"/>
<name>A0AA38LJ26_TAXCH</name>
<comment type="subcellular location">
    <subcellularLocation>
        <location evidence="1">Golgi apparatus membrane</location>
        <topology evidence="1">Single-pass type II membrane protein</topology>
    </subcellularLocation>
</comment>
<keyword evidence="4" id="KW-0735">Signal-anchor</keyword>
<keyword evidence="3" id="KW-0808">Transferase</keyword>
<dbReference type="PANTHER" id="PTHR11062:SF337">
    <property type="entry name" value="OS04G0109900 PROTEIN"/>
    <property type="match status" value="1"/>
</dbReference>
<dbReference type="GO" id="GO:0016757">
    <property type="term" value="F:glycosyltransferase activity"/>
    <property type="evidence" value="ECO:0007669"/>
    <property type="project" value="UniProtKB-KW"/>
</dbReference>
<dbReference type="InterPro" id="IPR040911">
    <property type="entry name" value="Exostosin_GT47"/>
</dbReference>
<keyword evidence="3" id="KW-0328">Glycosyltransferase</keyword>
<proteinExistence type="inferred from homology"/>
<dbReference type="InterPro" id="IPR004263">
    <property type="entry name" value="Exostosin"/>
</dbReference>
<evidence type="ECO:0000259" key="6">
    <source>
        <dbReference type="Pfam" id="PF03016"/>
    </source>
</evidence>
<dbReference type="AlphaFoldDB" id="A0AA38LJ26"/>
<evidence type="ECO:0000256" key="5">
    <source>
        <dbReference type="ARBA" id="ARBA00023034"/>
    </source>
</evidence>
<feature type="non-terminal residue" evidence="7">
    <location>
        <position position="381"/>
    </location>
</feature>
<evidence type="ECO:0000256" key="4">
    <source>
        <dbReference type="ARBA" id="ARBA00022968"/>
    </source>
</evidence>
<dbReference type="EMBL" id="JAHRHJ020000002">
    <property type="protein sequence ID" value="KAH9325521.1"/>
    <property type="molecule type" value="Genomic_DNA"/>
</dbReference>
<dbReference type="Pfam" id="PF03016">
    <property type="entry name" value="Exostosin_GT47"/>
    <property type="match status" value="1"/>
</dbReference>
<keyword evidence="5" id="KW-0333">Golgi apparatus</keyword>
<evidence type="ECO:0000256" key="2">
    <source>
        <dbReference type="ARBA" id="ARBA00010271"/>
    </source>
</evidence>
<evidence type="ECO:0000256" key="3">
    <source>
        <dbReference type="ARBA" id="ARBA00022676"/>
    </source>
</evidence>
<keyword evidence="8" id="KW-1185">Reference proteome</keyword>
<comment type="caution">
    <text evidence="7">The sequence shown here is derived from an EMBL/GenBank/DDBJ whole genome shotgun (WGS) entry which is preliminary data.</text>
</comment>
<dbReference type="PANTHER" id="PTHR11062">
    <property type="entry name" value="EXOSTOSIN HEPARAN SULFATE GLYCOSYLTRANSFERASE -RELATED"/>
    <property type="match status" value="1"/>
</dbReference>
<reference evidence="7 8" key="1">
    <citation type="journal article" date="2021" name="Nat. Plants">
        <title>The Taxus genome provides insights into paclitaxel biosynthesis.</title>
        <authorList>
            <person name="Xiong X."/>
            <person name="Gou J."/>
            <person name="Liao Q."/>
            <person name="Li Y."/>
            <person name="Zhou Q."/>
            <person name="Bi G."/>
            <person name="Li C."/>
            <person name="Du R."/>
            <person name="Wang X."/>
            <person name="Sun T."/>
            <person name="Guo L."/>
            <person name="Liang H."/>
            <person name="Lu P."/>
            <person name="Wu Y."/>
            <person name="Zhang Z."/>
            <person name="Ro D.K."/>
            <person name="Shang Y."/>
            <person name="Huang S."/>
            <person name="Yan J."/>
        </authorList>
    </citation>
    <scope>NUCLEOTIDE SEQUENCE [LARGE SCALE GENOMIC DNA]</scope>
    <source>
        <strain evidence="7">Ta-2019</strain>
    </source>
</reference>
<feature type="domain" description="Exostosin GT47" evidence="6">
    <location>
        <begin position="45"/>
        <end position="332"/>
    </location>
</feature>
<evidence type="ECO:0000313" key="8">
    <source>
        <dbReference type="Proteomes" id="UP000824469"/>
    </source>
</evidence>
<accession>A0AA38LJ26</accession>
<comment type="similarity">
    <text evidence="2">Belongs to the glycosyltransferase 47 family.</text>
</comment>